<gene>
    <name evidence="2" type="ORF">FOC37_07875</name>
</gene>
<reference evidence="2 3" key="1">
    <citation type="submission" date="2019-11" db="EMBL/GenBank/DDBJ databases">
        <title>FDA dAtabase for Regulatory Grade micrObial Sequences (FDA-ARGOS): Supporting development and validation of Infectious Disease Dx tests.</title>
        <authorList>
            <person name="Patel R."/>
            <person name="Rucinski S."/>
            <person name="Tallon L."/>
            <person name="Sadzewicz L."/>
            <person name="Vavikolanu K."/>
            <person name="Mehta A."/>
            <person name="Aluvathingal J."/>
            <person name="Nadendla S."/>
            <person name="Nandy P."/>
            <person name="Geyer C."/>
            <person name="Yan Y."/>
            <person name="Sichtig H."/>
        </authorList>
    </citation>
    <scope>NUCLEOTIDE SEQUENCE [LARGE SCALE GENOMIC DNA]</scope>
    <source>
        <strain evidence="2 3">FDAARGOS_729</strain>
    </source>
</reference>
<protein>
    <recommendedName>
        <fullName evidence="1">RNA polymerase alpha subunit C-terminal domain-containing protein</fullName>
    </recommendedName>
</protein>
<dbReference type="EMBL" id="CP046294">
    <property type="protein sequence ID" value="QGR70300.1"/>
    <property type="molecule type" value="Genomic_DNA"/>
</dbReference>
<name>A0ABX6F798_YERIN</name>
<accession>A0ABX6F798</accession>
<evidence type="ECO:0000313" key="2">
    <source>
        <dbReference type="EMBL" id="QGR70300.1"/>
    </source>
</evidence>
<keyword evidence="3" id="KW-1185">Reference proteome</keyword>
<dbReference type="InterPro" id="IPR011260">
    <property type="entry name" value="RNAP_asu_C"/>
</dbReference>
<evidence type="ECO:0000313" key="3">
    <source>
        <dbReference type="Proteomes" id="UP000424966"/>
    </source>
</evidence>
<proteinExistence type="predicted"/>
<dbReference type="RefSeq" id="WP_155967588.1">
    <property type="nucleotide sequence ID" value="NZ_CP046293.1"/>
</dbReference>
<dbReference type="SUPFAM" id="SSF47789">
    <property type="entry name" value="C-terminal domain of RNA polymerase alpha subunit"/>
    <property type="match status" value="1"/>
</dbReference>
<dbReference type="GeneID" id="58046171"/>
<dbReference type="Gene3D" id="1.10.150.20">
    <property type="entry name" value="5' to 3' exonuclease, C-terminal subdomain"/>
    <property type="match status" value="1"/>
</dbReference>
<evidence type="ECO:0000259" key="1">
    <source>
        <dbReference type="Pfam" id="PF03118"/>
    </source>
</evidence>
<dbReference type="Proteomes" id="UP000424966">
    <property type="component" value="Chromosome"/>
</dbReference>
<dbReference type="Pfam" id="PF03118">
    <property type="entry name" value="RNA_pol_A_CTD"/>
    <property type="match status" value="1"/>
</dbReference>
<sequence length="140" mass="15781">MMDITKSREEFETYIRKNFQYPTLEMEPEDGPCAGEYVDTMREEQFQLWNAAWKASRDSIEKKGPPKIENHMSQPITVLDISSRTKNAILNGGISTIGDLLRIGHLGILKVPGIGRGCEAEIKSALANLSIEWKPWGESE</sequence>
<organism evidence="2 3">
    <name type="scientific">Yersinia intermedia</name>
    <dbReference type="NCBI Taxonomy" id="631"/>
    <lineage>
        <taxon>Bacteria</taxon>
        <taxon>Pseudomonadati</taxon>
        <taxon>Pseudomonadota</taxon>
        <taxon>Gammaproteobacteria</taxon>
        <taxon>Enterobacterales</taxon>
        <taxon>Yersiniaceae</taxon>
        <taxon>Yersinia</taxon>
    </lineage>
</organism>
<feature type="domain" description="RNA polymerase alpha subunit C-terminal" evidence="1">
    <location>
        <begin position="67"/>
        <end position="127"/>
    </location>
</feature>